<dbReference type="Gene3D" id="2.160.10.10">
    <property type="entry name" value="Hexapeptide repeat proteins"/>
    <property type="match status" value="1"/>
</dbReference>
<dbReference type="eggNOG" id="COG1208">
    <property type="taxonomic scope" value="Bacteria"/>
</dbReference>
<evidence type="ECO:0000313" key="6">
    <source>
        <dbReference type="Proteomes" id="UP000053577"/>
    </source>
</evidence>
<protein>
    <submittedName>
        <fullName evidence="5">Nucleotidyltransferase</fullName>
    </submittedName>
</protein>
<dbReference type="InterPro" id="IPR029044">
    <property type="entry name" value="Nucleotide-diphossugar_trans"/>
</dbReference>
<name>A0A0V8M020_9CHLR</name>
<dbReference type="Gene3D" id="3.90.550.10">
    <property type="entry name" value="Spore Coat Polysaccharide Biosynthesis Protein SpsA, Chain A"/>
    <property type="match status" value="1"/>
</dbReference>
<dbReference type="Pfam" id="PF00483">
    <property type="entry name" value="NTP_transferase"/>
    <property type="match status" value="1"/>
</dbReference>
<gene>
    <name evidence="5" type="ORF">DA01_06730</name>
</gene>
<sequence>MKAIILVGGQGTRLRPLSINTPKSMVPVLNVPFLSHVLRYLSSYGIKDIILTQGHLAAPIEQYFGNGQSLGVNLVYSVEHEALGTAGAIKNAERYLDDTFITLNGDIFTHLDLSAMLRAHRDKKALVSIALTPVDDPTKYGLVETADGGRVSRFLEKPSPSQITTNMINAGTYIIEPEVLKYIPAGENHSFERQLFPRLLNECQAVYAYPSSAYWIDIGSPEKYSQLNRDLLCGEGGDFGFSRGNEIVIGRGCQLHPTARISGPVLVGENCIIGANACIAGPVVIGAECRIEDEATLTESVIWQNVTIGAECKVVSSIIANHCHLKAGGKYENVVLGDNVTAECGCAPEPGSKISPGILMI</sequence>
<evidence type="ECO:0000259" key="4">
    <source>
        <dbReference type="Pfam" id="PF25084"/>
    </source>
</evidence>
<dbReference type="Proteomes" id="UP000053577">
    <property type="component" value="Unassembled WGS sequence"/>
</dbReference>
<proteinExistence type="predicted"/>
<evidence type="ECO:0000313" key="5">
    <source>
        <dbReference type="EMBL" id="KSV17119.1"/>
    </source>
</evidence>
<reference evidence="5 6" key="1">
    <citation type="journal article" date="2015" name="Sci. Rep.">
        <title>A comparative genomics and reductive dehalogenase gene transcription study of two chloroethene-respiring bacteria, Dehalococcoides mccartyi strains MB and 11a.</title>
        <authorList>
            <person name="Low A."/>
            <person name="Shen Z."/>
            <person name="Cheng D."/>
            <person name="Rogers M.J."/>
            <person name="Lee P.K."/>
            <person name="He J."/>
        </authorList>
    </citation>
    <scope>NUCLEOTIDE SEQUENCE [LARGE SCALE GENOMIC DNA]</scope>
    <source>
        <strain evidence="5 6">MB</strain>
    </source>
</reference>
<dbReference type="InterPro" id="IPR050486">
    <property type="entry name" value="Mannose-1P_guanyltransferase"/>
</dbReference>
<evidence type="ECO:0000256" key="1">
    <source>
        <dbReference type="ARBA" id="ARBA00004514"/>
    </source>
</evidence>
<keyword evidence="2" id="KW-0963">Cytoplasm</keyword>
<dbReference type="CDD" id="cd03356">
    <property type="entry name" value="LbH_G1P_AT_C_like"/>
    <property type="match status" value="1"/>
</dbReference>
<dbReference type="EMBL" id="JGYD01000025">
    <property type="protein sequence ID" value="KSV17119.1"/>
    <property type="molecule type" value="Genomic_DNA"/>
</dbReference>
<evidence type="ECO:0000259" key="3">
    <source>
        <dbReference type="Pfam" id="PF00483"/>
    </source>
</evidence>
<dbReference type="SUPFAM" id="SSF53448">
    <property type="entry name" value="Nucleotide-diphospho-sugar transferases"/>
    <property type="match status" value="1"/>
</dbReference>
<dbReference type="InterPro" id="IPR056764">
    <property type="entry name" value="LbH_EIF2B3/5"/>
</dbReference>
<dbReference type="OrthoDB" id="9803871at2"/>
<dbReference type="InterPro" id="IPR005835">
    <property type="entry name" value="NTP_transferase_dom"/>
</dbReference>
<feature type="domain" description="Nucleotidyl transferase" evidence="3">
    <location>
        <begin position="2"/>
        <end position="231"/>
    </location>
</feature>
<dbReference type="PANTHER" id="PTHR22572">
    <property type="entry name" value="SUGAR-1-PHOSPHATE GUANYL TRANSFERASE"/>
    <property type="match status" value="1"/>
</dbReference>
<dbReference type="RefSeq" id="WP_058292593.1">
    <property type="nucleotide sequence ID" value="NZ_JGYD01000025.1"/>
</dbReference>
<feature type="domain" description="EIF2B subunit epsilon/gamma LbH" evidence="4">
    <location>
        <begin position="250"/>
        <end position="341"/>
    </location>
</feature>
<dbReference type="GO" id="GO:0016740">
    <property type="term" value="F:transferase activity"/>
    <property type="evidence" value="ECO:0007669"/>
    <property type="project" value="UniProtKB-KW"/>
</dbReference>
<accession>A0A0V8M020</accession>
<organism evidence="5 6">
    <name type="scientific">Dehalococcoides mccartyi</name>
    <dbReference type="NCBI Taxonomy" id="61435"/>
    <lineage>
        <taxon>Bacteria</taxon>
        <taxon>Bacillati</taxon>
        <taxon>Chloroflexota</taxon>
        <taxon>Dehalococcoidia</taxon>
        <taxon>Dehalococcoidales</taxon>
        <taxon>Dehalococcoidaceae</taxon>
        <taxon>Dehalococcoides</taxon>
    </lineage>
</organism>
<comment type="caution">
    <text evidence="5">The sequence shown here is derived from an EMBL/GenBank/DDBJ whole genome shotgun (WGS) entry which is preliminary data.</text>
</comment>
<dbReference type="Pfam" id="PF25084">
    <property type="entry name" value="LbH_EIF2B"/>
    <property type="match status" value="1"/>
</dbReference>
<comment type="subcellular location">
    <subcellularLocation>
        <location evidence="1">Cytoplasm</location>
        <location evidence="1">Cytosol</location>
    </subcellularLocation>
</comment>
<dbReference type="PATRIC" id="fig|61435.5.peg.1324"/>
<dbReference type="CDD" id="cd04181">
    <property type="entry name" value="NTP_transferase"/>
    <property type="match status" value="1"/>
</dbReference>
<dbReference type="AlphaFoldDB" id="A0A0V8M020"/>
<keyword evidence="5" id="KW-0808">Transferase</keyword>
<evidence type="ECO:0000256" key="2">
    <source>
        <dbReference type="ARBA" id="ARBA00022490"/>
    </source>
</evidence>